<keyword evidence="7" id="KW-1185">Reference proteome</keyword>
<dbReference type="PANTHER" id="PTHR43214:SF43">
    <property type="entry name" value="TWO-COMPONENT RESPONSE REGULATOR"/>
    <property type="match status" value="1"/>
</dbReference>
<dbReference type="RefSeq" id="WP_218445678.1">
    <property type="nucleotide sequence ID" value="NZ_JAGSPA010000003.1"/>
</dbReference>
<gene>
    <name evidence="6" type="ORF">KCG44_08655</name>
</gene>
<dbReference type="InterPro" id="IPR001789">
    <property type="entry name" value="Sig_transdc_resp-reg_receiver"/>
</dbReference>
<dbReference type="CDD" id="cd17535">
    <property type="entry name" value="REC_NarL-like"/>
    <property type="match status" value="1"/>
</dbReference>
<organism evidence="6 7">
    <name type="scientific">Pacificimonas pallii</name>
    <dbReference type="NCBI Taxonomy" id="2827236"/>
    <lineage>
        <taxon>Bacteria</taxon>
        <taxon>Pseudomonadati</taxon>
        <taxon>Pseudomonadota</taxon>
        <taxon>Alphaproteobacteria</taxon>
        <taxon>Sphingomonadales</taxon>
        <taxon>Sphingosinicellaceae</taxon>
        <taxon>Pacificimonas</taxon>
    </lineage>
</organism>
<evidence type="ECO:0000259" key="5">
    <source>
        <dbReference type="PROSITE" id="PS50110"/>
    </source>
</evidence>
<evidence type="ECO:0000256" key="2">
    <source>
        <dbReference type="ARBA" id="ARBA00023125"/>
    </source>
</evidence>
<sequence>MSRKALRVIIADDHMIVRQGTRALLERTDVFVVVGEVDNGLNAIAETKRLMPELLLLDLAMPVITGVEVIEDVRRWSPETHIAVLTGMRNANMLRHALDGGATGLFLKSSDVDGLPDGLRAVCEGETHIDPAAASLLASAGHHTDITARERQVLFGIARGASNPDLAERLGISANTVDKHRTSLMRKLGAHSAAELVAIALRDGLLESVKHA</sequence>
<dbReference type="InterPro" id="IPR000792">
    <property type="entry name" value="Tscrpt_reg_LuxR_C"/>
</dbReference>
<feature type="domain" description="HTH luxR-type" evidence="4">
    <location>
        <begin position="139"/>
        <end position="204"/>
    </location>
</feature>
<dbReference type="SMART" id="SM00421">
    <property type="entry name" value="HTH_LUXR"/>
    <property type="match status" value="1"/>
</dbReference>
<name>A0ABS6SER1_9SPHN</name>
<evidence type="ECO:0000313" key="6">
    <source>
        <dbReference type="EMBL" id="MBV7256855.1"/>
    </source>
</evidence>
<dbReference type="InterPro" id="IPR058245">
    <property type="entry name" value="NreC/VraR/RcsB-like_REC"/>
</dbReference>
<evidence type="ECO:0000313" key="7">
    <source>
        <dbReference type="Proteomes" id="UP000722336"/>
    </source>
</evidence>
<dbReference type="Proteomes" id="UP000722336">
    <property type="component" value="Unassembled WGS sequence"/>
</dbReference>
<reference evidence="6 7" key="1">
    <citation type="submission" date="2021-04" db="EMBL/GenBank/DDBJ databases">
        <authorList>
            <person name="Pira H."/>
            <person name="Risdian C."/>
            <person name="Wink J."/>
        </authorList>
    </citation>
    <scope>NUCLEOTIDE SEQUENCE [LARGE SCALE GENOMIC DNA]</scope>
    <source>
        <strain evidence="6 7">WHA3</strain>
    </source>
</reference>
<feature type="domain" description="Response regulatory" evidence="5">
    <location>
        <begin position="7"/>
        <end position="123"/>
    </location>
</feature>
<proteinExistence type="predicted"/>
<evidence type="ECO:0000256" key="3">
    <source>
        <dbReference type="PROSITE-ProRule" id="PRU00169"/>
    </source>
</evidence>
<dbReference type="PROSITE" id="PS50043">
    <property type="entry name" value="HTH_LUXR_2"/>
    <property type="match status" value="1"/>
</dbReference>
<evidence type="ECO:0000256" key="1">
    <source>
        <dbReference type="ARBA" id="ARBA00022553"/>
    </source>
</evidence>
<dbReference type="SMART" id="SM00448">
    <property type="entry name" value="REC"/>
    <property type="match status" value="1"/>
</dbReference>
<dbReference type="CDD" id="cd06170">
    <property type="entry name" value="LuxR_C_like"/>
    <property type="match status" value="1"/>
</dbReference>
<dbReference type="PANTHER" id="PTHR43214">
    <property type="entry name" value="TWO-COMPONENT RESPONSE REGULATOR"/>
    <property type="match status" value="1"/>
</dbReference>
<dbReference type="Pfam" id="PF00072">
    <property type="entry name" value="Response_reg"/>
    <property type="match status" value="1"/>
</dbReference>
<keyword evidence="1 3" id="KW-0597">Phosphoprotein</keyword>
<dbReference type="EMBL" id="JAGSPA010000003">
    <property type="protein sequence ID" value="MBV7256855.1"/>
    <property type="molecule type" value="Genomic_DNA"/>
</dbReference>
<protein>
    <submittedName>
        <fullName evidence="6">Response regulator transcription factor</fullName>
    </submittedName>
</protein>
<keyword evidence="2" id="KW-0238">DNA-binding</keyword>
<dbReference type="InterPro" id="IPR039420">
    <property type="entry name" value="WalR-like"/>
</dbReference>
<dbReference type="Pfam" id="PF00196">
    <property type="entry name" value="GerE"/>
    <property type="match status" value="1"/>
</dbReference>
<dbReference type="PROSITE" id="PS50110">
    <property type="entry name" value="RESPONSE_REGULATORY"/>
    <property type="match status" value="1"/>
</dbReference>
<evidence type="ECO:0000259" key="4">
    <source>
        <dbReference type="PROSITE" id="PS50043"/>
    </source>
</evidence>
<accession>A0ABS6SER1</accession>
<comment type="caution">
    <text evidence="6">The sequence shown here is derived from an EMBL/GenBank/DDBJ whole genome shotgun (WGS) entry which is preliminary data.</text>
</comment>
<feature type="modified residue" description="4-aspartylphosphate" evidence="3">
    <location>
        <position position="58"/>
    </location>
</feature>